<dbReference type="RefSeq" id="WP_147055681.1">
    <property type="nucleotide sequence ID" value="NZ_CP042437.1"/>
</dbReference>
<dbReference type="Proteomes" id="UP000321362">
    <property type="component" value="Chromosome"/>
</dbReference>
<name>A0A5B8W663_9SPHI</name>
<accession>A0A5B8W663</accession>
<dbReference type="AlphaFoldDB" id="A0A5B8W663"/>
<keyword evidence="2" id="KW-1185">Reference proteome</keyword>
<reference evidence="1 2" key="1">
    <citation type="journal article" date="2013" name="J. Microbiol.">
        <title>Mucilaginibacter ginsenosidivorax sp. nov., with ginsenoside converting activity isolated from sediment.</title>
        <authorList>
            <person name="Kim J.K."/>
            <person name="Choi T.E."/>
            <person name="Liu Q.M."/>
            <person name="Park H.Y."/>
            <person name="Yi T.H."/>
            <person name="Yoon M.H."/>
            <person name="Kim S.C."/>
            <person name="Im W.T."/>
        </authorList>
    </citation>
    <scope>NUCLEOTIDE SEQUENCE [LARGE SCALE GENOMIC DNA]</scope>
    <source>
        <strain evidence="1 2">KHI28</strain>
    </source>
</reference>
<evidence type="ECO:0000313" key="1">
    <source>
        <dbReference type="EMBL" id="QEC77728.1"/>
    </source>
</evidence>
<sequence length="496" mass="55362">MKLMLTLLYPSKTGKLLVLTCFLVFVFPAVVCAQNLFLQKIELCSAENYCIDCGSPKATCSQFTLDQLCDRINRKYSFKDANGSLTFQVLVEPSGFSCVLSHTDVTNSPLTADIIRLLNGSLWKAAVDHGKRVASSVNVQFKIAFGRISAQMLRMDLEQMKPPGPPTIYNTSTQYTNPSLNSYEFTKWTRYDSPLPDNVSQSSAVDATDVLWYATAHGLTRFDGTTFNPVNEYNSPFTSETAVQEITVDKENAKWAYIDNGIYKCTDAGWQVYDFKKFIKSPVTHIIKSRNGELLFTTKDGMVVVRKDKVVVLNKKTIPLLPSSNVTFAYVDNRKRLWIGTSKGTILIEKDLLPTTFTTSDTPLKNASISGAAEDEQGNLYFSLISTNKAAADDDNEGIAVLRPDGTWLHLTDKNSGMPSNHVTSIMYDKFEHVLWLGTDQSGLVRYDLKNSWENYNNANSPAPGFKIYQVVQDSKGVIYVTTANGLLRIRKRGTF</sequence>
<protein>
    <recommendedName>
        <fullName evidence="3">Two component regulator propeller</fullName>
    </recommendedName>
</protein>
<dbReference type="Pfam" id="PF07494">
    <property type="entry name" value="Reg_prop"/>
    <property type="match status" value="1"/>
</dbReference>
<dbReference type="KEGG" id="mgk:FSB76_17925"/>
<organism evidence="1 2">
    <name type="scientific">Mucilaginibacter ginsenosidivorax</name>
    <dbReference type="NCBI Taxonomy" id="862126"/>
    <lineage>
        <taxon>Bacteria</taxon>
        <taxon>Pseudomonadati</taxon>
        <taxon>Bacteroidota</taxon>
        <taxon>Sphingobacteriia</taxon>
        <taxon>Sphingobacteriales</taxon>
        <taxon>Sphingobacteriaceae</taxon>
        <taxon>Mucilaginibacter</taxon>
    </lineage>
</organism>
<evidence type="ECO:0008006" key="3">
    <source>
        <dbReference type="Google" id="ProtNLM"/>
    </source>
</evidence>
<dbReference type="InterPro" id="IPR011110">
    <property type="entry name" value="Reg_prop"/>
</dbReference>
<dbReference type="OrthoDB" id="799853at2"/>
<dbReference type="InterPro" id="IPR015943">
    <property type="entry name" value="WD40/YVTN_repeat-like_dom_sf"/>
</dbReference>
<evidence type="ECO:0000313" key="2">
    <source>
        <dbReference type="Proteomes" id="UP000321362"/>
    </source>
</evidence>
<dbReference type="SUPFAM" id="SSF63829">
    <property type="entry name" value="Calcium-dependent phosphotriesterase"/>
    <property type="match status" value="2"/>
</dbReference>
<proteinExistence type="predicted"/>
<dbReference type="Gene3D" id="2.130.10.10">
    <property type="entry name" value="YVTN repeat-like/Quinoprotein amine dehydrogenase"/>
    <property type="match status" value="2"/>
</dbReference>
<gene>
    <name evidence="1" type="ORF">FSB76_17925</name>
</gene>
<dbReference type="EMBL" id="CP042437">
    <property type="protein sequence ID" value="QEC77728.1"/>
    <property type="molecule type" value="Genomic_DNA"/>
</dbReference>